<dbReference type="KEGG" id="csl:COCSUDRAFT_41430"/>
<dbReference type="PANTHER" id="PTHR23081">
    <property type="entry name" value="RNA POLYMERASE II CTD PHOSPHATASE"/>
    <property type="match status" value="1"/>
</dbReference>
<feature type="domain" description="FCP1 homology" evidence="8">
    <location>
        <begin position="116"/>
        <end position="334"/>
    </location>
</feature>
<organism evidence="9 10">
    <name type="scientific">Coccomyxa subellipsoidea (strain C-169)</name>
    <name type="common">Green microalga</name>
    <dbReference type="NCBI Taxonomy" id="574566"/>
    <lineage>
        <taxon>Eukaryota</taxon>
        <taxon>Viridiplantae</taxon>
        <taxon>Chlorophyta</taxon>
        <taxon>core chlorophytes</taxon>
        <taxon>Trebouxiophyceae</taxon>
        <taxon>Trebouxiophyceae incertae sedis</taxon>
        <taxon>Coccomyxaceae</taxon>
        <taxon>Coccomyxa</taxon>
        <taxon>Coccomyxa subellipsoidea</taxon>
    </lineage>
</organism>
<keyword evidence="3" id="KW-0378">Hydrolase</keyword>
<dbReference type="EC" id="3.1.3.16" evidence="2"/>
<dbReference type="InterPro" id="IPR023214">
    <property type="entry name" value="HAD_sf"/>
</dbReference>
<dbReference type="AlphaFoldDB" id="I0Z0G5"/>
<dbReference type="STRING" id="574566.I0Z0G5"/>
<feature type="region of interest" description="Disordered" evidence="7">
    <location>
        <begin position="466"/>
        <end position="513"/>
    </location>
</feature>
<dbReference type="GO" id="GO:0005634">
    <property type="term" value="C:nucleus"/>
    <property type="evidence" value="ECO:0007669"/>
    <property type="project" value="UniProtKB-SubCell"/>
</dbReference>
<dbReference type="SMART" id="SM00577">
    <property type="entry name" value="CPDc"/>
    <property type="match status" value="1"/>
</dbReference>
<feature type="compositionally biased region" description="Polar residues" evidence="7">
    <location>
        <begin position="1015"/>
        <end position="1029"/>
    </location>
</feature>
<reference evidence="9 10" key="1">
    <citation type="journal article" date="2012" name="Genome Biol.">
        <title>The genome of the polar eukaryotic microalga coccomyxa subellipsoidea reveals traits of cold adaptation.</title>
        <authorList>
            <person name="Blanc G."/>
            <person name="Agarkova I."/>
            <person name="Grimwood J."/>
            <person name="Kuo A."/>
            <person name="Brueggeman A."/>
            <person name="Dunigan D."/>
            <person name="Gurnon J."/>
            <person name="Ladunga I."/>
            <person name="Lindquist E."/>
            <person name="Lucas S."/>
            <person name="Pangilinan J."/>
            <person name="Proschold T."/>
            <person name="Salamov A."/>
            <person name="Schmutz J."/>
            <person name="Weeks D."/>
            <person name="Yamada T."/>
            <person name="Claverie J.M."/>
            <person name="Grigoriev I."/>
            <person name="Van Etten J."/>
            <person name="Lomsadze A."/>
            <person name="Borodovsky M."/>
        </authorList>
    </citation>
    <scope>NUCLEOTIDE SEQUENCE [LARGE SCALE GENOMIC DNA]</scope>
    <source>
        <strain evidence="9 10">C-169</strain>
    </source>
</reference>
<feature type="region of interest" description="Disordered" evidence="7">
    <location>
        <begin position="981"/>
        <end position="1029"/>
    </location>
</feature>
<proteinExistence type="predicted"/>
<evidence type="ECO:0000313" key="9">
    <source>
        <dbReference type="EMBL" id="EIE24134.1"/>
    </source>
</evidence>
<dbReference type="RefSeq" id="XP_005648678.1">
    <property type="nucleotide sequence ID" value="XM_005648621.1"/>
</dbReference>
<evidence type="ECO:0000256" key="4">
    <source>
        <dbReference type="ARBA" id="ARBA00023242"/>
    </source>
</evidence>
<sequence length="1029" mass="109044">MAMAFSMTPGRWPRNKTCKKDVRLVLHVLTGGSCVALLPSPQLTPEGTKVLEEQHAQCLGENKAAVVAASDKLDLLLVAERALDGETPVPVFLGYVVARGTAETARGGAEAAAALIENMRLPLVLDLDETLLEAFTANQLRKHIKDLSAEIDGGNWSNVEKKLQLKREKAFKEEDYNLLVQFIQTNSVTLNGQIHKAWPGRERFEVYVCTTADRSYALEAWRHLDPSALLIPYADRRKRFHNVHQDKDSKDKDGNVKPVKDLAHVMGLLGHPWSAPCTPPNSAMPLAVIIDDQPAVWTAESQGQLYQVEKFNPQRLAGVHDGVAMHDQEHVRSLAEELEGVQDVLCKTRGWMYNTMEGHPRDSLRKQILDAKPLKIRDIREGRPFARHQWPRICHLLSKAKKGTLEAVPLELSPANSYGATVNAGTGQPPAAAAAARKPVDSRRGCLPDGQPGAAALFARGAPAGAAAGCKQNPAPPPRGSAAPAAAAAAADLTRRGSNAAAGPSGAPPKQFGNLRAAVDPRMMAVAPAGAQSKPPGQGVKPRGQPPPGRGRVQPAAPGRAPAPGAKAGTAVPAKPAASRAAPQQAGQGMAAGSSAQPGRKRSLEGQDDAAADKAKRPMIHANGRRRPSLSPNLEMTWMQLKDKPHAESAAPAAAATAASAAGTGGAAEGAPQASRPAAAGATQGQQPQMLSVQLPSDEDGAGPVPMEASPYRTPAKPPAGPSAQQIGQATPEGIPLGFGGSNLPLRSPGSSKGRGRRPSASPAATSAARRRASAPAGPTDTPNGPNDASDGTPAQPPRQQGDSSPLPASVRATQTTSFPPECQFGSLDELPAAVREHAVLRQRRLQYHTWKVEDWCCARVLLGPKVLGFGVHRELQPAKDSCIKKACDKVEEGMKRGLTWLDDEQPVDARSAINRAEHLYPGRLQWASDNRDGDNKKAVRLSLDNGALTAEAWAQTEVQAKRKVALCVLLELGCPLDDTEDKPDSFSALPSVHARGTRAQSGTEAEQRAEQCTAAMQGQSVVQQYKEP</sequence>
<dbReference type="Pfam" id="PF03031">
    <property type="entry name" value="NIF"/>
    <property type="match status" value="1"/>
</dbReference>
<dbReference type="InterPro" id="IPR039189">
    <property type="entry name" value="Fcp1"/>
</dbReference>
<dbReference type="Proteomes" id="UP000007264">
    <property type="component" value="Unassembled WGS sequence"/>
</dbReference>
<evidence type="ECO:0000256" key="6">
    <source>
        <dbReference type="ARBA" id="ARBA00048336"/>
    </source>
</evidence>
<dbReference type="PROSITE" id="PS50969">
    <property type="entry name" value="FCP1"/>
    <property type="match status" value="1"/>
</dbReference>
<comment type="subcellular location">
    <subcellularLocation>
        <location evidence="1">Nucleus</location>
    </subcellularLocation>
</comment>
<feature type="compositionally biased region" description="Low complexity" evidence="7">
    <location>
        <begin position="669"/>
        <end position="689"/>
    </location>
</feature>
<dbReference type="InterPro" id="IPR004274">
    <property type="entry name" value="FCP1_dom"/>
</dbReference>
<evidence type="ECO:0000256" key="5">
    <source>
        <dbReference type="ARBA" id="ARBA00047761"/>
    </source>
</evidence>
<feature type="compositionally biased region" description="Low complexity" evidence="7">
    <location>
        <begin position="648"/>
        <end position="662"/>
    </location>
</feature>
<comment type="caution">
    <text evidence="9">The sequence shown here is derived from an EMBL/GenBank/DDBJ whole genome shotgun (WGS) entry which is preliminary data.</text>
</comment>
<evidence type="ECO:0000256" key="2">
    <source>
        <dbReference type="ARBA" id="ARBA00013081"/>
    </source>
</evidence>
<dbReference type="GO" id="GO:0008420">
    <property type="term" value="F:RNA polymerase II CTD heptapeptide repeat phosphatase activity"/>
    <property type="evidence" value="ECO:0007669"/>
    <property type="project" value="InterPro"/>
</dbReference>
<feature type="compositionally biased region" description="Low complexity" evidence="7">
    <location>
        <begin position="534"/>
        <end position="543"/>
    </location>
</feature>
<feature type="compositionally biased region" description="Basic residues" evidence="7">
    <location>
        <begin position="617"/>
        <end position="628"/>
    </location>
</feature>
<evidence type="ECO:0000256" key="1">
    <source>
        <dbReference type="ARBA" id="ARBA00004123"/>
    </source>
</evidence>
<dbReference type="GeneID" id="17042132"/>
<dbReference type="Gene3D" id="3.40.50.1000">
    <property type="entry name" value="HAD superfamily/HAD-like"/>
    <property type="match status" value="1"/>
</dbReference>
<evidence type="ECO:0000256" key="7">
    <source>
        <dbReference type="SAM" id="MobiDB-lite"/>
    </source>
</evidence>
<dbReference type="SUPFAM" id="SSF56784">
    <property type="entry name" value="HAD-like"/>
    <property type="match status" value="1"/>
</dbReference>
<dbReference type="EMBL" id="AGSI01000006">
    <property type="protein sequence ID" value="EIE24134.1"/>
    <property type="molecule type" value="Genomic_DNA"/>
</dbReference>
<feature type="compositionally biased region" description="Low complexity" evidence="7">
    <location>
        <begin position="480"/>
        <end position="509"/>
    </location>
</feature>
<evidence type="ECO:0000259" key="8">
    <source>
        <dbReference type="PROSITE" id="PS50969"/>
    </source>
</evidence>
<comment type="catalytic activity">
    <reaction evidence="6">
        <text>O-phospho-L-threonyl-[protein] + H2O = L-threonyl-[protein] + phosphate</text>
        <dbReference type="Rhea" id="RHEA:47004"/>
        <dbReference type="Rhea" id="RHEA-COMP:11060"/>
        <dbReference type="Rhea" id="RHEA-COMP:11605"/>
        <dbReference type="ChEBI" id="CHEBI:15377"/>
        <dbReference type="ChEBI" id="CHEBI:30013"/>
        <dbReference type="ChEBI" id="CHEBI:43474"/>
        <dbReference type="ChEBI" id="CHEBI:61977"/>
        <dbReference type="EC" id="3.1.3.16"/>
    </reaction>
</comment>
<accession>I0Z0G5</accession>
<evidence type="ECO:0000256" key="3">
    <source>
        <dbReference type="ARBA" id="ARBA00022801"/>
    </source>
</evidence>
<dbReference type="InterPro" id="IPR036412">
    <property type="entry name" value="HAD-like_sf"/>
</dbReference>
<keyword evidence="10" id="KW-1185">Reference proteome</keyword>
<protein>
    <recommendedName>
        <fullName evidence="2">protein-serine/threonine phosphatase</fullName>
        <ecNumber evidence="2">3.1.3.16</ecNumber>
    </recommendedName>
</protein>
<comment type="catalytic activity">
    <reaction evidence="5">
        <text>O-phospho-L-seryl-[protein] + H2O = L-seryl-[protein] + phosphate</text>
        <dbReference type="Rhea" id="RHEA:20629"/>
        <dbReference type="Rhea" id="RHEA-COMP:9863"/>
        <dbReference type="Rhea" id="RHEA-COMP:11604"/>
        <dbReference type="ChEBI" id="CHEBI:15377"/>
        <dbReference type="ChEBI" id="CHEBI:29999"/>
        <dbReference type="ChEBI" id="CHEBI:43474"/>
        <dbReference type="ChEBI" id="CHEBI:83421"/>
        <dbReference type="EC" id="3.1.3.16"/>
    </reaction>
</comment>
<feature type="region of interest" description="Disordered" evidence="7">
    <location>
        <begin position="421"/>
        <end position="448"/>
    </location>
</feature>
<dbReference type="eggNOG" id="KOG0323">
    <property type="taxonomic scope" value="Eukaryota"/>
</dbReference>
<evidence type="ECO:0000313" key="10">
    <source>
        <dbReference type="Proteomes" id="UP000007264"/>
    </source>
</evidence>
<feature type="compositionally biased region" description="Low complexity" evidence="7">
    <location>
        <begin position="550"/>
        <end position="598"/>
    </location>
</feature>
<gene>
    <name evidence="9" type="ORF">COCSUDRAFT_41430</name>
</gene>
<dbReference type="PANTHER" id="PTHR23081:SF36">
    <property type="entry name" value="RNA POLYMERASE II SUBUNIT A C-TERMINAL DOMAIN PHOSPHATASE"/>
    <property type="match status" value="1"/>
</dbReference>
<feature type="region of interest" description="Disordered" evidence="7">
    <location>
        <begin position="528"/>
        <end position="812"/>
    </location>
</feature>
<dbReference type="OrthoDB" id="10249888at2759"/>
<keyword evidence="4" id="KW-0539">Nucleus</keyword>
<feature type="compositionally biased region" description="Low complexity" evidence="7">
    <location>
        <begin position="759"/>
        <end position="780"/>
    </location>
</feature>
<name>I0Z0G5_COCSC</name>